<organism evidence="1 2">
    <name type="scientific">Bradyrhizobium algeriense</name>
    <dbReference type="NCBI Taxonomy" id="634784"/>
    <lineage>
        <taxon>Bacteria</taxon>
        <taxon>Pseudomonadati</taxon>
        <taxon>Pseudomonadota</taxon>
        <taxon>Alphaproteobacteria</taxon>
        <taxon>Hyphomicrobiales</taxon>
        <taxon>Nitrobacteraceae</taxon>
        <taxon>Bradyrhizobium</taxon>
    </lineage>
</organism>
<name>A0ABU8BI00_9BRAD</name>
<dbReference type="EMBL" id="JAZHRV010000001">
    <property type="protein sequence ID" value="MEH2557752.1"/>
    <property type="molecule type" value="Genomic_DNA"/>
</dbReference>
<proteinExistence type="predicted"/>
<protein>
    <submittedName>
        <fullName evidence="1">Uncharacterized protein</fullName>
    </submittedName>
</protein>
<dbReference type="Proteomes" id="UP001364224">
    <property type="component" value="Unassembled WGS sequence"/>
</dbReference>
<keyword evidence="2" id="KW-1185">Reference proteome</keyword>
<reference evidence="1 2" key="1">
    <citation type="submission" date="2024-02" db="EMBL/GenBank/DDBJ databases">
        <title>Adaptive strategies in a cosmopolitan and abundant soil bacterium.</title>
        <authorList>
            <person name="Carini P."/>
        </authorList>
    </citation>
    <scope>NUCLEOTIDE SEQUENCE [LARGE SCALE GENOMIC DNA]</scope>
    <source>
        <strain evidence="1 2">AZCC 1608</strain>
    </source>
</reference>
<sequence>MKIYLLIMLIGSLLAAIHFTSAPKQQSETLPQ</sequence>
<accession>A0ABU8BI00</accession>
<gene>
    <name evidence="1" type="ORF">V1286_005281</name>
</gene>
<evidence type="ECO:0000313" key="1">
    <source>
        <dbReference type="EMBL" id="MEH2557752.1"/>
    </source>
</evidence>
<evidence type="ECO:0000313" key="2">
    <source>
        <dbReference type="Proteomes" id="UP001364224"/>
    </source>
</evidence>
<comment type="caution">
    <text evidence="1">The sequence shown here is derived from an EMBL/GenBank/DDBJ whole genome shotgun (WGS) entry which is preliminary data.</text>
</comment>